<dbReference type="PANTHER" id="PTHR47438">
    <property type="entry name" value="PHOSPHATE METABOLISM PROTEIN 8-RELATED"/>
    <property type="match status" value="1"/>
</dbReference>
<proteinExistence type="predicted"/>
<dbReference type="AlphaFoldDB" id="A0A5C3Q798"/>
<evidence type="ECO:0000313" key="2">
    <source>
        <dbReference type="Proteomes" id="UP000305067"/>
    </source>
</evidence>
<dbReference type="Gene3D" id="3.40.50.1000">
    <property type="entry name" value="HAD superfamily/HAD-like"/>
    <property type="match status" value="1"/>
</dbReference>
<protein>
    <submittedName>
        <fullName evidence="1">Pyrimidine 5-nucleotidase</fullName>
    </submittedName>
</protein>
<dbReference type="SFLD" id="SFLDG01132">
    <property type="entry name" value="C1.5.3:_5'-Nucleotidase_Like"/>
    <property type="match status" value="1"/>
</dbReference>
<sequence>MSEASTSTPSSAPNGALDDRAIIWFDIDNTLYSASTKISQAMGDRIHQYFLDMGLEEEEATTLHHKYYTTYGLALRGLTKHHDIDPIDFDRKCDGTLPLEELIKPSEQLKQLFKDIDRSKARVWALTNAYQPHARRVLRILELEDQIEGVVFCDYAEPNFACKPEADYYHQALRKAGISDAKKCYFVDDNRANIDAAQKLGWNSAHFCEKGLETVEGGKIKQIGMERGTATPDNGAKIIADLEELREIWSHLFTSSTKK</sequence>
<dbReference type="Proteomes" id="UP000305067">
    <property type="component" value="Unassembled WGS sequence"/>
</dbReference>
<dbReference type="GO" id="GO:0009166">
    <property type="term" value="P:nucleotide catabolic process"/>
    <property type="evidence" value="ECO:0007669"/>
    <property type="project" value="TreeGrafter"/>
</dbReference>
<dbReference type="PANTHER" id="PTHR47438:SF1">
    <property type="entry name" value="PHOSPHATE METABOLISM PROTEIN 8-RELATED"/>
    <property type="match status" value="1"/>
</dbReference>
<dbReference type="InterPro" id="IPR010237">
    <property type="entry name" value="Pyr-5-nucltdase"/>
</dbReference>
<gene>
    <name evidence="1" type="ORF">BDV98DRAFT_607205</name>
</gene>
<dbReference type="InterPro" id="IPR006439">
    <property type="entry name" value="HAD-SF_hydro_IA"/>
</dbReference>
<keyword evidence="2" id="KW-1185">Reference proteome</keyword>
<dbReference type="STRING" id="1884261.A0A5C3Q798"/>
<dbReference type="OrthoDB" id="1065058at2759"/>
<dbReference type="Pfam" id="PF00702">
    <property type="entry name" value="Hydrolase"/>
    <property type="match status" value="1"/>
</dbReference>
<dbReference type="Gene3D" id="1.10.150.450">
    <property type="match status" value="1"/>
</dbReference>
<accession>A0A5C3Q798</accession>
<dbReference type="EMBL" id="ML178843">
    <property type="protein sequence ID" value="TFK97935.1"/>
    <property type="molecule type" value="Genomic_DNA"/>
</dbReference>
<dbReference type="NCBIfam" id="TIGR01509">
    <property type="entry name" value="HAD-SF-IA-v3"/>
    <property type="match status" value="1"/>
</dbReference>
<dbReference type="SUPFAM" id="SSF56784">
    <property type="entry name" value="HAD-like"/>
    <property type="match status" value="1"/>
</dbReference>
<dbReference type="NCBIfam" id="TIGR01993">
    <property type="entry name" value="Pyr-5-nucltdase"/>
    <property type="match status" value="1"/>
</dbReference>
<reference evidence="1 2" key="1">
    <citation type="journal article" date="2019" name="Nat. Ecol. Evol.">
        <title>Megaphylogeny resolves global patterns of mushroom evolution.</title>
        <authorList>
            <person name="Varga T."/>
            <person name="Krizsan K."/>
            <person name="Foldi C."/>
            <person name="Dima B."/>
            <person name="Sanchez-Garcia M."/>
            <person name="Sanchez-Ramirez S."/>
            <person name="Szollosi G.J."/>
            <person name="Szarkandi J.G."/>
            <person name="Papp V."/>
            <person name="Albert L."/>
            <person name="Andreopoulos W."/>
            <person name="Angelini C."/>
            <person name="Antonin V."/>
            <person name="Barry K.W."/>
            <person name="Bougher N.L."/>
            <person name="Buchanan P."/>
            <person name="Buyck B."/>
            <person name="Bense V."/>
            <person name="Catcheside P."/>
            <person name="Chovatia M."/>
            <person name="Cooper J."/>
            <person name="Damon W."/>
            <person name="Desjardin D."/>
            <person name="Finy P."/>
            <person name="Geml J."/>
            <person name="Haridas S."/>
            <person name="Hughes K."/>
            <person name="Justo A."/>
            <person name="Karasinski D."/>
            <person name="Kautmanova I."/>
            <person name="Kiss B."/>
            <person name="Kocsube S."/>
            <person name="Kotiranta H."/>
            <person name="LaButti K.M."/>
            <person name="Lechner B.E."/>
            <person name="Liimatainen K."/>
            <person name="Lipzen A."/>
            <person name="Lukacs Z."/>
            <person name="Mihaltcheva S."/>
            <person name="Morgado L.N."/>
            <person name="Niskanen T."/>
            <person name="Noordeloos M.E."/>
            <person name="Ohm R.A."/>
            <person name="Ortiz-Santana B."/>
            <person name="Ovrebo C."/>
            <person name="Racz N."/>
            <person name="Riley R."/>
            <person name="Savchenko A."/>
            <person name="Shiryaev A."/>
            <person name="Soop K."/>
            <person name="Spirin V."/>
            <person name="Szebenyi C."/>
            <person name="Tomsovsky M."/>
            <person name="Tulloss R.E."/>
            <person name="Uehling J."/>
            <person name="Grigoriev I.V."/>
            <person name="Vagvolgyi C."/>
            <person name="Papp T."/>
            <person name="Martin F.M."/>
            <person name="Miettinen O."/>
            <person name="Hibbett D.S."/>
            <person name="Nagy L.G."/>
        </authorList>
    </citation>
    <scope>NUCLEOTIDE SEQUENCE [LARGE SCALE GENOMIC DNA]</scope>
    <source>
        <strain evidence="1 2">CBS 309.79</strain>
    </source>
</reference>
<name>A0A5C3Q798_9AGAR</name>
<dbReference type="GO" id="GO:0006206">
    <property type="term" value="P:pyrimidine nucleobase metabolic process"/>
    <property type="evidence" value="ECO:0007669"/>
    <property type="project" value="TreeGrafter"/>
</dbReference>
<evidence type="ECO:0000313" key="1">
    <source>
        <dbReference type="EMBL" id="TFK97935.1"/>
    </source>
</evidence>
<dbReference type="SFLD" id="SFLDG01129">
    <property type="entry name" value="C1.5:_HAD__Beta-PGM__Phosphata"/>
    <property type="match status" value="1"/>
</dbReference>
<organism evidence="1 2">
    <name type="scientific">Pterulicium gracile</name>
    <dbReference type="NCBI Taxonomy" id="1884261"/>
    <lineage>
        <taxon>Eukaryota</taxon>
        <taxon>Fungi</taxon>
        <taxon>Dikarya</taxon>
        <taxon>Basidiomycota</taxon>
        <taxon>Agaricomycotina</taxon>
        <taxon>Agaricomycetes</taxon>
        <taxon>Agaricomycetidae</taxon>
        <taxon>Agaricales</taxon>
        <taxon>Pleurotineae</taxon>
        <taxon>Pterulaceae</taxon>
        <taxon>Pterulicium</taxon>
    </lineage>
</organism>
<dbReference type="InterPro" id="IPR023214">
    <property type="entry name" value="HAD_sf"/>
</dbReference>
<dbReference type="GO" id="GO:0008252">
    <property type="term" value="F:nucleotidase activity"/>
    <property type="evidence" value="ECO:0007669"/>
    <property type="project" value="TreeGrafter"/>
</dbReference>
<dbReference type="InterPro" id="IPR036412">
    <property type="entry name" value="HAD-like_sf"/>
</dbReference>
<dbReference type="SFLD" id="SFLDS00003">
    <property type="entry name" value="Haloacid_Dehalogenase"/>
    <property type="match status" value="1"/>
</dbReference>
<dbReference type="InterPro" id="IPR052791">
    <property type="entry name" value="SSM1_domain"/>
</dbReference>